<dbReference type="InterPro" id="IPR009075">
    <property type="entry name" value="AcylCo_DH/oxidase_C"/>
</dbReference>
<dbReference type="InParanoid" id="A0A507BCB3"/>
<dbReference type="STRING" id="1093900.A0A507BCB3"/>
<dbReference type="GO" id="GO:0005737">
    <property type="term" value="C:cytoplasm"/>
    <property type="evidence" value="ECO:0007669"/>
    <property type="project" value="TreeGrafter"/>
</dbReference>
<gene>
    <name evidence="10" type="ORF">E0L32_003943</name>
</gene>
<evidence type="ECO:0000256" key="5">
    <source>
        <dbReference type="ARBA" id="ARBA00023002"/>
    </source>
</evidence>
<organism evidence="10 11">
    <name type="scientific">Thyridium curvatum</name>
    <dbReference type="NCBI Taxonomy" id="1093900"/>
    <lineage>
        <taxon>Eukaryota</taxon>
        <taxon>Fungi</taxon>
        <taxon>Dikarya</taxon>
        <taxon>Ascomycota</taxon>
        <taxon>Pezizomycotina</taxon>
        <taxon>Sordariomycetes</taxon>
        <taxon>Sordariomycetidae</taxon>
        <taxon>Thyridiales</taxon>
        <taxon>Thyridiaceae</taxon>
        <taxon>Thyridium</taxon>
    </lineage>
</organism>
<sequence length="431" mass="46669">MASLPFSEAPWLTGVPSPYYNASHRKWQETCRSFISGYFKDGLQWQQEGTAPSGLFSAFAKAGFIVPCLPAPLPVKQLEAAGITELPGGLKIRDFDYFHYLIYTAELYHCGLWGPASVVIPGIAFGVPPIYNFGSQELQNRLLPDLLNGRTRSCIAITEPSGGSDVANLETTAVKTPDGKHYLGRISTGIWADYATTGVRTGGPGAAGLSLLVIPLKNTPGVSCRKMEISGGGIGGTTYITFEDVLVDANNLLGTEGQGFKYILTNFNHERLSLAISATMQSRKLLGTAFDYVMKREAFGKTLIDQPIVRHRLATAGADLEAQWSWIEQITYAMNTLPKKEADRLLGGQTALAKVRAGKLYALCAEQAQLLLGGNSVTQTGQGQLVEMISREVYLTRVPGGSEDILLDLAVRQLLKLYKEEIKALAASSKL</sequence>
<evidence type="ECO:0000256" key="4">
    <source>
        <dbReference type="ARBA" id="ARBA00022827"/>
    </source>
</evidence>
<feature type="domain" description="Acyl-CoA dehydrogenase/oxidase C-terminal" evidence="7">
    <location>
        <begin position="257"/>
        <end position="414"/>
    </location>
</feature>
<dbReference type="AlphaFoldDB" id="A0A507BCB3"/>
<dbReference type="InterPro" id="IPR037069">
    <property type="entry name" value="AcylCoA_DH/ox_N_sf"/>
</dbReference>
<dbReference type="InterPro" id="IPR036250">
    <property type="entry name" value="AcylCo_DH-like_C"/>
</dbReference>
<dbReference type="Gene3D" id="2.40.110.10">
    <property type="entry name" value="Butyryl-CoA Dehydrogenase, subunit A, domain 2"/>
    <property type="match status" value="1"/>
</dbReference>
<comment type="caution">
    <text evidence="10">The sequence shown here is derived from an EMBL/GenBank/DDBJ whole genome shotgun (WGS) entry which is preliminary data.</text>
</comment>
<dbReference type="PANTHER" id="PTHR48083:SF15">
    <property type="entry name" value="ACYL-COA DEHYDROGENASE APDG"/>
    <property type="match status" value="1"/>
</dbReference>
<keyword evidence="5 6" id="KW-0560">Oxidoreductase</keyword>
<reference evidence="10 11" key="1">
    <citation type="submission" date="2019-06" db="EMBL/GenBank/DDBJ databases">
        <title>Draft genome sequence of the filamentous fungus Phialemoniopsis curvata isolated from diesel fuel.</title>
        <authorList>
            <person name="Varaljay V.A."/>
            <person name="Lyon W.J."/>
            <person name="Crouch A.L."/>
            <person name="Drake C.E."/>
            <person name="Hollomon J.M."/>
            <person name="Nadeau L.J."/>
            <person name="Nunn H.S."/>
            <person name="Stevenson B.S."/>
            <person name="Bojanowski C.L."/>
            <person name="Crookes-Goodson W.J."/>
        </authorList>
    </citation>
    <scope>NUCLEOTIDE SEQUENCE [LARGE SCALE GENOMIC DNA]</scope>
    <source>
        <strain evidence="10 11">D216</strain>
    </source>
</reference>
<dbReference type="Pfam" id="PF02770">
    <property type="entry name" value="Acyl-CoA_dh_M"/>
    <property type="match status" value="1"/>
</dbReference>
<evidence type="ECO:0000256" key="3">
    <source>
        <dbReference type="ARBA" id="ARBA00022630"/>
    </source>
</evidence>
<comment type="cofactor">
    <cofactor evidence="1 6">
        <name>FAD</name>
        <dbReference type="ChEBI" id="CHEBI:57692"/>
    </cofactor>
</comment>
<comment type="similarity">
    <text evidence="2 6">Belongs to the acyl-CoA dehydrogenase family.</text>
</comment>
<dbReference type="InterPro" id="IPR006091">
    <property type="entry name" value="Acyl-CoA_Oxase/DH_mid-dom"/>
</dbReference>
<dbReference type="RefSeq" id="XP_030998005.1">
    <property type="nucleotide sequence ID" value="XM_031138298.1"/>
</dbReference>
<dbReference type="InterPro" id="IPR050741">
    <property type="entry name" value="Acyl-CoA_dehydrogenase"/>
</dbReference>
<dbReference type="OrthoDB" id="2588832at2759"/>
<dbReference type="Gene3D" id="1.10.540.10">
    <property type="entry name" value="Acyl-CoA dehydrogenase/oxidase, N-terminal domain"/>
    <property type="match status" value="1"/>
</dbReference>
<dbReference type="Gene3D" id="1.20.140.10">
    <property type="entry name" value="Butyryl-CoA Dehydrogenase, subunit A, domain 3"/>
    <property type="match status" value="1"/>
</dbReference>
<dbReference type="GO" id="GO:0033539">
    <property type="term" value="P:fatty acid beta-oxidation using acyl-CoA dehydrogenase"/>
    <property type="evidence" value="ECO:0007669"/>
    <property type="project" value="TreeGrafter"/>
</dbReference>
<keyword evidence="4 6" id="KW-0274">FAD</keyword>
<evidence type="ECO:0000256" key="2">
    <source>
        <dbReference type="ARBA" id="ARBA00009347"/>
    </source>
</evidence>
<dbReference type="Pfam" id="PF02771">
    <property type="entry name" value="Acyl-CoA_dh_N"/>
    <property type="match status" value="1"/>
</dbReference>
<dbReference type="EMBL" id="SKBQ01000018">
    <property type="protein sequence ID" value="TPX16294.1"/>
    <property type="molecule type" value="Genomic_DNA"/>
</dbReference>
<dbReference type="GO" id="GO:0050660">
    <property type="term" value="F:flavin adenine dinucleotide binding"/>
    <property type="evidence" value="ECO:0007669"/>
    <property type="project" value="InterPro"/>
</dbReference>
<dbReference type="SUPFAM" id="SSF47203">
    <property type="entry name" value="Acyl-CoA dehydrogenase C-terminal domain-like"/>
    <property type="match status" value="1"/>
</dbReference>
<proteinExistence type="inferred from homology"/>
<dbReference type="GO" id="GO:0003995">
    <property type="term" value="F:acyl-CoA dehydrogenase activity"/>
    <property type="evidence" value="ECO:0007669"/>
    <property type="project" value="TreeGrafter"/>
</dbReference>
<evidence type="ECO:0000313" key="11">
    <source>
        <dbReference type="Proteomes" id="UP000319257"/>
    </source>
</evidence>
<evidence type="ECO:0000259" key="9">
    <source>
        <dbReference type="Pfam" id="PF02771"/>
    </source>
</evidence>
<evidence type="ECO:0000313" key="10">
    <source>
        <dbReference type="EMBL" id="TPX16294.1"/>
    </source>
</evidence>
<accession>A0A507BCB3</accession>
<dbReference type="GeneID" id="41971390"/>
<dbReference type="Pfam" id="PF00441">
    <property type="entry name" value="Acyl-CoA_dh_1"/>
    <property type="match status" value="1"/>
</dbReference>
<keyword evidence="3 6" id="KW-0285">Flavoprotein</keyword>
<evidence type="ECO:0000256" key="6">
    <source>
        <dbReference type="RuleBase" id="RU362125"/>
    </source>
</evidence>
<feature type="domain" description="Acyl-CoA oxidase/dehydrogenase middle" evidence="8">
    <location>
        <begin position="154"/>
        <end position="245"/>
    </location>
</feature>
<evidence type="ECO:0008006" key="12">
    <source>
        <dbReference type="Google" id="ProtNLM"/>
    </source>
</evidence>
<dbReference type="InterPro" id="IPR013786">
    <property type="entry name" value="AcylCoA_DH/ox_N"/>
</dbReference>
<dbReference type="Proteomes" id="UP000319257">
    <property type="component" value="Unassembled WGS sequence"/>
</dbReference>
<protein>
    <recommendedName>
        <fullName evidence="12">Acyl-CoA dehydrogenase</fullName>
    </recommendedName>
</protein>
<dbReference type="PANTHER" id="PTHR48083">
    <property type="entry name" value="MEDIUM-CHAIN SPECIFIC ACYL-COA DEHYDROGENASE, MITOCHONDRIAL-RELATED"/>
    <property type="match status" value="1"/>
</dbReference>
<dbReference type="InterPro" id="IPR009100">
    <property type="entry name" value="AcylCoA_DH/oxidase_NM_dom_sf"/>
</dbReference>
<keyword evidence="11" id="KW-1185">Reference proteome</keyword>
<evidence type="ECO:0000256" key="1">
    <source>
        <dbReference type="ARBA" id="ARBA00001974"/>
    </source>
</evidence>
<name>A0A507BCB3_9PEZI</name>
<dbReference type="SUPFAM" id="SSF56645">
    <property type="entry name" value="Acyl-CoA dehydrogenase NM domain-like"/>
    <property type="match status" value="1"/>
</dbReference>
<feature type="domain" description="Acyl-CoA dehydrogenase/oxidase N-terminal" evidence="9">
    <location>
        <begin position="23"/>
        <end position="149"/>
    </location>
</feature>
<evidence type="ECO:0000259" key="7">
    <source>
        <dbReference type="Pfam" id="PF00441"/>
    </source>
</evidence>
<dbReference type="InterPro" id="IPR046373">
    <property type="entry name" value="Acyl-CoA_Oxase/DH_mid-dom_sf"/>
</dbReference>
<evidence type="ECO:0000259" key="8">
    <source>
        <dbReference type="Pfam" id="PF02770"/>
    </source>
</evidence>